<dbReference type="AlphaFoldDB" id="A0A0W0G1T7"/>
<evidence type="ECO:0000313" key="1">
    <source>
        <dbReference type="EMBL" id="KTB42529.1"/>
    </source>
</evidence>
<gene>
    <name evidence="1" type="ORF">WG66_4892</name>
</gene>
<organism evidence="1 2">
    <name type="scientific">Moniliophthora roreri</name>
    <name type="common">Frosty pod rot fungus</name>
    <name type="synonym">Monilia roreri</name>
    <dbReference type="NCBI Taxonomy" id="221103"/>
    <lineage>
        <taxon>Eukaryota</taxon>
        <taxon>Fungi</taxon>
        <taxon>Dikarya</taxon>
        <taxon>Basidiomycota</taxon>
        <taxon>Agaricomycotina</taxon>
        <taxon>Agaricomycetes</taxon>
        <taxon>Agaricomycetidae</taxon>
        <taxon>Agaricales</taxon>
        <taxon>Marasmiineae</taxon>
        <taxon>Marasmiaceae</taxon>
        <taxon>Moniliophthora</taxon>
    </lineage>
</organism>
<proteinExistence type="predicted"/>
<dbReference type="Proteomes" id="UP000054988">
    <property type="component" value="Unassembled WGS sequence"/>
</dbReference>
<sequence length="438" mass="49275">MAIGPKEMDDVQSELPWILTILRIKGLQHLTSGKSLKANVCITIEPGDDTRRFQTFQTDIGSDGRNCNQKNVFELPPNAESSWKMRIEVFGRAQGTSSRRNTALASCDCTIREIFKLREKTKGNPSSWSYYITLRADAFPLDLVQLRLSPATTTKRGNIIRRSTSGNGFSALCIRLQRSKHSGHSARCDWGWMPEDRYEEYSLLVLEDSMRQDEDLYDQGKLFGIRKHSGRAISEEPTSLSGGSPFTVSEKDLETVLRRRRKIRGYIIDSDGEFMDDGCSEVSSDDDDFAGTSVVSTPPTEMEWVPSETCEQVSVSGILALLHPILPMHAGDETRVQEYNSLWAESFLSLLENILCKTTMYGELCRCAQSLRPMSMPGITDTASIVSSVSRIIPMILGRKEITYQFKDEESRKQARLLYARVIKEWTYVGGLLFALAA</sequence>
<evidence type="ECO:0000313" key="2">
    <source>
        <dbReference type="Proteomes" id="UP000054988"/>
    </source>
</evidence>
<reference evidence="1 2" key="1">
    <citation type="submission" date="2015-12" db="EMBL/GenBank/DDBJ databases">
        <title>Draft genome sequence of Moniliophthora roreri, the causal agent of frosty pod rot of cacao.</title>
        <authorList>
            <person name="Aime M.C."/>
            <person name="Diaz-Valderrama J.R."/>
            <person name="Kijpornyongpan T."/>
            <person name="Phillips-Mora W."/>
        </authorList>
    </citation>
    <scope>NUCLEOTIDE SEQUENCE [LARGE SCALE GENOMIC DNA]</scope>
    <source>
        <strain evidence="1 2">MCA 2952</strain>
    </source>
</reference>
<comment type="caution">
    <text evidence="1">The sequence shown here is derived from an EMBL/GenBank/DDBJ whole genome shotgun (WGS) entry which is preliminary data.</text>
</comment>
<accession>A0A0W0G1T7</accession>
<name>A0A0W0G1T7_MONRR</name>
<protein>
    <submittedName>
        <fullName evidence="1">Uncharacterized protein</fullName>
    </submittedName>
</protein>
<dbReference type="EMBL" id="LATX01001321">
    <property type="protein sequence ID" value="KTB42529.1"/>
    <property type="molecule type" value="Genomic_DNA"/>
</dbReference>